<protein>
    <submittedName>
        <fullName evidence="1">Uncharacterized protein</fullName>
    </submittedName>
</protein>
<keyword evidence="2" id="KW-1185">Reference proteome</keyword>
<proteinExistence type="predicted"/>
<dbReference type="Proteomes" id="UP000828390">
    <property type="component" value="Unassembled WGS sequence"/>
</dbReference>
<name>A0A9D4QP67_DREPO</name>
<reference evidence="1" key="2">
    <citation type="submission" date="2020-11" db="EMBL/GenBank/DDBJ databases">
        <authorList>
            <person name="McCartney M.A."/>
            <person name="Auch B."/>
            <person name="Kono T."/>
            <person name="Mallez S."/>
            <person name="Becker A."/>
            <person name="Gohl D.M."/>
            <person name="Silverstein K.A.T."/>
            <person name="Koren S."/>
            <person name="Bechman K.B."/>
            <person name="Herman A."/>
            <person name="Abrahante J.E."/>
            <person name="Garbe J."/>
        </authorList>
    </citation>
    <scope>NUCLEOTIDE SEQUENCE</scope>
    <source>
        <strain evidence="1">Duluth1</strain>
        <tissue evidence="1">Whole animal</tissue>
    </source>
</reference>
<accession>A0A9D4QP67</accession>
<dbReference type="EMBL" id="JAIWYP010000004">
    <property type="protein sequence ID" value="KAH3837300.1"/>
    <property type="molecule type" value="Genomic_DNA"/>
</dbReference>
<sequence length="107" mass="12287">MGRIPDMEKEKVMSVFKSGGSETDGHEIVMTQKNGEFTFEVNQTSGTPTGREPQQLDRNPEDRKFCQQTMMFSGSSDPVLVRWRNQNQYHPPANRMKKSREVGIMFS</sequence>
<evidence type="ECO:0000313" key="1">
    <source>
        <dbReference type="EMBL" id="KAH3837300.1"/>
    </source>
</evidence>
<reference evidence="1" key="1">
    <citation type="journal article" date="2019" name="bioRxiv">
        <title>The Genome of the Zebra Mussel, Dreissena polymorpha: A Resource for Invasive Species Research.</title>
        <authorList>
            <person name="McCartney M.A."/>
            <person name="Auch B."/>
            <person name="Kono T."/>
            <person name="Mallez S."/>
            <person name="Zhang Y."/>
            <person name="Obille A."/>
            <person name="Becker A."/>
            <person name="Abrahante J.E."/>
            <person name="Garbe J."/>
            <person name="Badalamenti J.P."/>
            <person name="Herman A."/>
            <person name="Mangelson H."/>
            <person name="Liachko I."/>
            <person name="Sullivan S."/>
            <person name="Sone E.D."/>
            <person name="Koren S."/>
            <person name="Silverstein K.A.T."/>
            <person name="Beckman K.B."/>
            <person name="Gohl D.M."/>
        </authorList>
    </citation>
    <scope>NUCLEOTIDE SEQUENCE</scope>
    <source>
        <strain evidence="1">Duluth1</strain>
        <tissue evidence="1">Whole animal</tissue>
    </source>
</reference>
<organism evidence="1 2">
    <name type="scientific">Dreissena polymorpha</name>
    <name type="common">Zebra mussel</name>
    <name type="synonym">Mytilus polymorpha</name>
    <dbReference type="NCBI Taxonomy" id="45954"/>
    <lineage>
        <taxon>Eukaryota</taxon>
        <taxon>Metazoa</taxon>
        <taxon>Spiralia</taxon>
        <taxon>Lophotrochozoa</taxon>
        <taxon>Mollusca</taxon>
        <taxon>Bivalvia</taxon>
        <taxon>Autobranchia</taxon>
        <taxon>Heteroconchia</taxon>
        <taxon>Euheterodonta</taxon>
        <taxon>Imparidentia</taxon>
        <taxon>Neoheterodontei</taxon>
        <taxon>Myida</taxon>
        <taxon>Dreissenoidea</taxon>
        <taxon>Dreissenidae</taxon>
        <taxon>Dreissena</taxon>
    </lineage>
</organism>
<comment type="caution">
    <text evidence="1">The sequence shown here is derived from an EMBL/GenBank/DDBJ whole genome shotgun (WGS) entry which is preliminary data.</text>
</comment>
<gene>
    <name evidence="1" type="ORF">DPMN_110686</name>
</gene>
<evidence type="ECO:0000313" key="2">
    <source>
        <dbReference type="Proteomes" id="UP000828390"/>
    </source>
</evidence>
<dbReference type="AlphaFoldDB" id="A0A9D4QP67"/>